<proteinExistence type="predicted"/>
<dbReference type="PANTHER" id="PTHR43537:SF24">
    <property type="entry name" value="GLUCONATE OPERON TRANSCRIPTIONAL REPRESSOR"/>
    <property type="match status" value="1"/>
</dbReference>
<name>A0ABQ5YNQ2_9NEIS</name>
<keyword evidence="6" id="KW-1185">Reference proteome</keyword>
<keyword evidence="3" id="KW-0804">Transcription</keyword>
<dbReference type="InterPro" id="IPR008920">
    <property type="entry name" value="TF_FadR/GntR_C"/>
</dbReference>
<keyword evidence="2" id="KW-0238">DNA-binding</keyword>
<evidence type="ECO:0000313" key="5">
    <source>
        <dbReference type="EMBL" id="GLR14579.1"/>
    </source>
</evidence>
<dbReference type="SUPFAM" id="SSF46785">
    <property type="entry name" value="Winged helix' DNA-binding domain"/>
    <property type="match status" value="1"/>
</dbReference>
<dbReference type="InterPro" id="IPR000524">
    <property type="entry name" value="Tscrpt_reg_HTH_GntR"/>
</dbReference>
<dbReference type="RefSeq" id="WP_284197656.1">
    <property type="nucleotide sequence ID" value="NZ_BSOG01000005.1"/>
</dbReference>
<dbReference type="PROSITE" id="PS50949">
    <property type="entry name" value="HTH_GNTR"/>
    <property type="match status" value="1"/>
</dbReference>
<protein>
    <recommendedName>
        <fullName evidence="4">HTH gntR-type domain-containing protein</fullName>
    </recommendedName>
</protein>
<gene>
    <name evidence="5" type="ORF">GCM10007907_33690</name>
</gene>
<dbReference type="Proteomes" id="UP001156706">
    <property type="component" value="Unassembled WGS sequence"/>
</dbReference>
<evidence type="ECO:0000256" key="3">
    <source>
        <dbReference type="ARBA" id="ARBA00023163"/>
    </source>
</evidence>
<dbReference type="Pfam" id="PF00392">
    <property type="entry name" value="GntR"/>
    <property type="match status" value="1"/>
</dbReference>
<evidence type="ECO:0000256" key="2">
    <source>
        <dbReference type="ARBA" id="ARBA00023125"/>
    </source>
</evidence>
<dbReference type="CDD" id="cd07377">
    <property type="entry name" value="WHTH_GntR"/>
    <property type="match status" value="1"/>
</dbReference>
<dbReference type="InterPro" id="IPR011711">
    <property type="entry name" value="GntR_C"/>
</dbReference>
<dbReference type="SUPFAM" id="SSF48008">
    <property type="entry name" value="GntR ligand-binding domain-like"/>
    <property type="match status" value="1"/>
</dbReference>
<comment type="caution">
    <text evidence="5">The sequence shown here is derived from an EMBL/GenBank/DDBJ whole genome shotgun (WGS) entry which is preliminary data.</text>
</comment>
<keyword evidence="1" id="KW-0805">Transcription regulation</keyword>
<evidence type="ECO:0000313" key="6">
    <source>
        <dbReference type="Proteomes" id="UP001156706"/>
    </source>
</evidence>
<dbReference type="InterPro" id="IPR036390">
    <property type="entry name" value="WH_DNA-bd_sf"/>
</dbReference>
<dbReference type="PANTHER" id="PTHR43537">
    <property type="entry name" value="TRANSCRIPTIONAL REGULATOR, GNTR FAMILY"/>
    <property type="match status" value="1"/>
</dbReference>
<dbReference type="EMBL" id="BSOG01000005">
    <property type="protein sequence ID" value="GLR14579.1"/>
    <property type="molecule type" value="Genomic_DNA"/>
</dbReference>
<dbReference type="Gene3D" id="1.20.120.530">
    <property type="entry name" value="GntR ligand-binding domain-like"/>
    <property type="match status" value="1"/>
</dbReference>
<accession>A0ABQ5YNQ2</accession>
<feature type="domain" description="HTH gntR-type" evidence="4">
    <location>
        <begin position="2"/>
        <end position="69"/>
    </location>
</feature>
<sequence>MSTLVDKIVQEIRDDIFRGGLAPGEPLKQVELANRYGVSPIPLREALQRLQVEGLVEYFAYRGAIVARMRKGEAADIADIRNALEALAFQIAMPTMDEALISSLEAITNELESPRGLDASFFMERLHHYYAVLLSKSNRPLLLDMIQTNLKRATRYYAEVVRITDGQRPADAPSRHTYIAALRAGDVGLLEQHMQRLHAAYVSFIEANFED</sequence>
<dbReference type="InterPro" id="IPR036388">
    <property type="entry name" value="WH-like_DNA-bd_sf"/>
</dbReference>
<reference evidence="6" key="1">
    <citation type="journal article" date="2019" name="Int. J. Syst. Evol. Microbiol.">
        <title>The Global Catalogue of Microorganisms (GCM) 10K type strain sequencing project: providing services to taxonomists for standard genome sequencing and annotation.</title>
        <authorList>
            <consortium name="The Broad Institute Genomics Platform"/>
            <consortium name="The Broad Institute Genome Sequencing Center for Infectious Disease"/>
            <person name="Wu L."/>
            <person name="Ma J."/>
        </authorList>
    </citation>
    <scope>NUCLEOTIDE SEQUENCE [LARGE SCALE GENOMIC DNA]</scope>
    <source>
        <strain evidence="6">NBRC 110044</strain>
    </source>
</reference>
<evidence type="ECO:0000256" key="1">
    <source>
        <dbReference type="ARBA" id="ARBA00023015"/>
    </source>
</evidence>
<evidence type="ECO:0000259" key="4">
    <source>
        <dbReference type="PROSITE" id="PS50949"/>
    </source>
</evidence>
<dbReference type="SMART" id="SM00345">
    <property type="entry name" value="HTH_GNTR"/>
    <property type="match status" value="1"/>
</dbReference>
<dbReference type="Pfam" id="PF07729">
    <property type="entry name" value="FCD"/>
    <property type="match status" value="1"/>
</dbReference>
<dbReference type="Gene3D" id="1.10.10.10">
    <property type="entry name" value="Winged helix-like DNA-binding domain superfamily/Winged helix DNA-binding domain"/>
    <property type="match status" value="1"/>
</dbReference>
<organism evidence="5 6">
    <name type="scientific">Chitinimonas prasina</name>
    <dbReference type="NCBI Taxonomy" id="1434937"/>
    <lineage>
        <taxon>Bacteria</taxon>
        <taxon>Pseudomonadati</taxon>
        <taxon>Pseudomonadota</taxon>
        <taxon>Betaproteobacteria</taxon>
        <taxon>Neisseriales</taxon>
        <taxon>Chitinibacteraceae</taxon>
        <taxon>Chitinimonas</taxon>
    </lineage>
</organism>